<evidence type="ECO:0000256" key="1">
    <source>
        <dbReference type="ARBA" id="ARBA00022679"/>
    </source>
</evidence>
<dbReference type="CDD" id="cd14014">
    <property type="entry name" value="STKc_PknB_like"/>
    <property type="match status" value="1"/>
</dbReference>
<dbReference type="SUPFAM" id="SSF56112">
    <property type="entry name" value="Protein kinase-like (PK-like)"/>
    <property type="match status" value="1"/>
</dbReference>
<keyword evidence="1" id="KW-0808">Transferase</keyword>
<name>A0A2W5TP19_9BACT</name>
<dbReference type="PROSITE" id="PS00109">
    <property type="entry name" value="PROTEIN_KINASE_TYR"/>
    <property type="match status" value="1"/>
</dbReference>
<evidence type="ECO:0000313" key="6">
    <source>
        <dbReference type="EMBL" id="PZR17399.1"/>
    </source>
</evidence>
<dbReference type="EMBL" id="QFQP01000002">
    <property type="protein sequence ID" value="PZR17399.1"/>
    <property type="molecule type" value="Genomic_DNA"/>
</dbReference>
<dbReference type="Pfam" id="PF00069">
    <property type="entry name" value="Pkinase"/>
    <property type="match status" value="1"/>
</dbReference>
<keyword evidence="3" id="KW-0418">Kinase</keyword>
<dbReference type="PANTHER" id="PTHR43289:SF6">
    <property type="entry name" value="SERINE_THREONINE-PROTEIN KINASE NEKL-3"/>
    <property type="match status" value="1"/>
</dbReference>
<evidence type="ECO:0000256" key="3">
    <source>
        <dbReference type="ARBA" id="ARBA00022777"/>
    </source>
</evidence>
<gene>
    <name evidence="6" type="ORF">DI536_03495</name>
</gene>
<evidence type="ECO:0000256" key="4">
    <source>
        <dbReference type="ARBA" id="ARBA00022840"/>
    </source>
</evidence>
<reference evidence="6 7" key="1">
    <citation type="submission" date="2017-08" db="EMBL/GenBank/DDBJ databases">
        <title>Infants hospitalized years apart are colonized by the same room-sourced microbial strains.</title>
        <authorList>
            <person name="Brooks B."/>
            <person name="Olm M.R."/>
            <person name="Firek B.A."/>
            <person name="Baker R."/>
            <person name="Thomas B.C."/>
            <person name="Morowitz M.J."/>
            <person name="Banfield J.F."/>
        </authorList>
    </citation>
    <scope>NUCLEOTIDE SEQUENCE [LARGE SCALE GENOMIC DNA]</scope>
    <source>
        <strain evidence="6">S2_003_000_R2_14</strain>
    </source>
</reference>
<keyword evidence="4" id="KW-0067">ATP-binding</keyword>
<dbReference type="PANTHER" id="PTHR43289">
    <property type="entry name" value="MITOGEN-ACTIVATED PROTEIN KINASE KINASE KINASE 20-RELATED"/>
    <property type="match status" value="1"/>
</dbReference>
<comment type="caution">
    <text evidence="6">The sequence shown here is derived from an EMBL/GenBank/DDBJ whole genome shotgun (WGS) entry which is preliminary data.</text>
</comment>
<feature type="domain" description="Protein kinase" evidence="5">
    <location>
        <begin position="1"/>
        <end position="263"/>
    </location>
</feature>
<dbReference type="Gene3D" id="1.10.510.10">
    <property type="entry name" value="Transferase(Phosphotransferase) domain 1"/>
    <property type="match status" value="1"/>
</dbReference>
<dbReference type="InterPro" id="IPR008266">
    <property type="entry name" value="Tyr_kinase_AS"/>
</dbReference>
<proteinExistence type="predicted"/>
<evidence type="ECO:0000259" key="5">
    <source>
        <dbReference type="PROSITE" id="PS50011"/>
    </source>
</evidence>
<evidence type="ECO:0000256" key="2">
    <source>
        <dbReference type="ARBA" id="ARBA00022741"/>
    </source>
</evidence>
<dbReference type="AlphaFoldDB" id="A0A2W5TP19"/>
<protein>
    <recommendedName>
        <fullName evidence="5">Protein kinase domain-containing protein</fullName>
    </recommendedName>
</protein>
<dbReference type="GO" id="GO:0004674">
    <property type="term" value="F:protein serine/threonine kinase activity"/>
    <property type="evidence" value="ECO:0007669"/>
    <property type="project" value="TreeGrafter"/>
</dbReference>
<dbReference type="GO" id="GO:0005524">
    <property type="term" value="F:ATP binding"/>
    <property type="evidence" value="ECO:0007669"/>
    <property type="project" value="UniProtKB-KW"/>
</dbReference>
<dbReference type="InterPro" id="IPR011009">
    <property type="entry name" value="Kinase-like_dom_sf"/>
</dbReference>
<sequence length="290" mass="31651">MATVHLGRLQGDAGFQREVAIKRLQPRYAADPDFTAMLLDEARLVERIRHPHVVQVLDVVADASGLYVVMELVRGESLSGLIRLAHQRQTSVPQRVAIAMVIDALHGLHAAQVAQTEHGVPLGIVHRDVSPHNLMVGADGITRVLDFGVAKALGRSSATEEGQIKGKLAYMPPEQVLARPVDARTDVYAATIVLWELLAGRRLFRADSQIELLRLAAKGVAPESLELEGLDVRLMAVLRRGLEPNPERRFQSAQEMASELESLGLEGTRDEVGAFVRALAGERLAAIRKS</sequence>
<organism evidence="6 7">
    <name type="scientific">Archangium gephyra</name>
    <dbReference type="NCBI Taxonomy" id="48"/>
    <lineage>
        <taxon>Bacteria</taxon>
        <taxon>Pseudomonadati</taxon>
        <taxon>Myxococcota</taxon>
        <taxon>Myxococcia</taxon>
        <taxon>Myxococcales</taxon>
        <taxon>Cystobacterineae</taxon>
        <taxon>Archangiaceae</taxon>
        <taxon>Archangium</taxon>
    </lineage>
</organism>
<dbReference type="Gene3D" id="3.30.200.20">
    <property type="entry name" value="Phosphorylase Kinase, domain 1"/>
    <property type="match status" value="1"/>
</dbReference>
<dbReference type="Proteomes" id="UP000249061">
    <property type="component" value="Unassembled WGS sequence"/>
</dbReference>
<dbReference type="InterPro" id="IPR000719">
    <property type="entry name" value="Prot_kinase_dom"/>
</dbReference>
<evidence type="ECO:0000313" key="7">
    <source>
        <dbReference type="Proteomes" id="UP000249061"/>
    </source>
</evidence>
<dbReference type="PROSITE" id="PS50011">
    <property type="entry name" value="PROTEIN_KINASE_DOM"/>
    <property type="match status" value="1"/>
</dbReference>
<accession>A0A2W5TP19</accession>
<keyword evidence="2" id="KW-0547">Nucleotide-binding</keyword>